<feature type="transmembrane region" description="Helical" evidence="1">
    <location>
        <begin position="7"/>
        <end position="27"/>
    </location>
</feature>
<evidence type="ECO:0000313" key="2">
    <source>
        <dbReference type="EMBL" id="OPX47520.1"/>
    </source>
</evidence>
<dbReference type="RefSeq" id="WP_080023043.1">
    <property type="nucleotide sequence ID" value="NZ_LTAY01000046.1"/>
</dbReference>
<keyword evidence="1" id="KW-0472">Membrane</keyword>
<protein>
    <recommendedName>
        <fullName evidence="4">DUF378 domain-containing protein</fullName>
    </recommendedName>
</protein>
<dbReference type="Proteomes" id="UP000191448">
    <property type="component" value="Unassembled WGS sequence"/>
</dbReference>
<accession>A0A1V4SUI4</accession>
<evidence type="ECO:0000256" key="1">
    <source>
        <dbReference type="SAM" id="Phobius"/>
    </source>
</evidence>
<evidence type="ECO:0000313" key="3">
    <source>
        <dbReference type="Proteomes" id="UP000191448"/>
    </source>
</evidence>
<feature type="transmembrane region" description="Helical" evidence="1">
    <location>
        <begin position="33"/>
        <end position="59"/>
    </location>
</feature>
<reference evidence="2 3" key="1">
    <citation type="submission" date="2016-02" db="EMBL/GenBank/DDBJ databases">
        <title>Genome sequence of Clostridium thermobutyricum DSM 4928.</title>
        <authorList>
            <person name="Poehlein A."/>
            <person name="Daniel R."/>
        </authorList>
    </citation>
    <scope>NUCLEOTIDE SEQUENCE [LARGE SCALE GENOMIC DNA]</scope>
    <source>
        <strain evidence="2 3">DSM 4928</strain>
    </source>
</reference>
<dbReference type="OrthoDB" id="9812136at2"/>
<keyword evidence="1" id="KW-0812">Transmembrane</keyword>
<name>A0A1V4SUI4_9CLOT</name>
<dbReference type="PANTHER" id="PTHR37304">
    <property type="entry name" value="MEMBRANE PROTEIN-RELATED"/>
    <property type="match status" value="1"/>
</dbReference>
<dbReference type="PANTHER" id="PTHR37304:SF1">
    <property type="entry name" value="MEMBRANE PROTEIN"/>
    <property type="match status" value="1"/>
</dbReference>
<sequence>MRFLDGIALILVVIGAINWGIIGFFGFNVVEAIFGIGVLSAIIYILVGLGGLYAISFFARDRRRVHH</sequence>
<gene>
    <name evidence="2" type="ORF">CLTHE_18250</name>
</gene>
<dbReference type="InterPro" id="IPR007211">
    <property type="entry name" value="DUF378"/>
</dbReference>
<dbReference type="Pfam" id="PF04070">
    <property type="entry name" value="DUF378"/>
    <property type="match status" value="1"/>
</dbReference>
<comment type="caution">
    <text evidence="2">The sequence shown here is derived from an EMBL/GenBank/DDBJ whole genome shotgun (WGS) entry which is preliminary data.</text>
</comment>
<proteinExistence type="predicted"/>
<dbReference type="EMBL" id="LTAY01000046">
    <property type="protein sequence ID" value="OPX47520.1"/>
    <property type="molecule type" value="Genomic_DNA"/>
</dbReference>
<dbReference type="AlphaFoldDB" id="A0A1V4SUI4"/>
<evidence type="ECO:0008006" key="4">
    <source>
        <dbReference type="Google" id="ProtNLM"/>
    </source>
</evidence>
<keyword evidence="1" id="KW-1133">Transmembrane helix</keyword>
<organism evidence="2 3">
    <name type="scientific">Clostridium thermobutyricum DSM 4928</name>
    <dbReference type="NCBI Taxonomy" id="1121339"/>
    <lineage>
        <taxon>Bacteria</taxon>
        <taxon>Bacillati</taxon>
        <taxon>Bacillota</taxon>
        <taxon>Clostridia</taxon>
        <taxon>Eubacteriales</taxon>
        <taxon>Clostridiaceae</taxon>
        <taxon>Clostridium</taxon>
    </lineage>
</organism>